<evidence type="ECO:0000256" key="3">
    <source>
        <dbReference type="ARBA" id="ARBA00022827"/>
    </source>
</evidence>
<reference evidence="6 7" key="1">
    <citation type="submission" date="2023-01" db="EMBL/GenBank/DDBJ databases">
        <title>Analysis of 21 Apiospora genomes using comparative genomics revels a genus with tremendous synthesis potential of carbohydrate active enzymes and secondary metabolites.</title>
        <authorList>
            <person name="Sorensen T."/>
        </authorList>
    </citation>
    <scope>NUCLEOTIDE SEQUENCE [LARGE SCALE GENOMIC DNA]</scope>
    <source>
        <strain evidence="6 7">CBS 135458</strain>
    </source>
</reference>
<comment type="caution">
    <text evidence="6">The sequence shown here is derived from an EMBL/GenBank/DDBJ whole genome shotgun (WGS) entry which is preliminary data.</text>
</comment>
<dbReference type="GeneID" id="92085342"/>
<keyword evidence="4" id="KW-0560">Oxidoreductase</keyword>
<keyword evidence="3" id="KW-0274">FAD</keyword>
<dbReference type="Proteomes" id="UP001480595">
    <property type="component" value="Unassembled WGS sequence"/>
</dbReference>
<accession>A0ABR1X7E5</accession>
<dbReference type="PRINTS" id="PR00420">
    <property type="entry name" value="RNGMNOXGNASE"/>
</dbReference>
<dbReference type="Pfam" id="PF01494">
    <property type="entry name" value="FAD_binding_3"/>
    <property type="match status" value="1"/>
</dbReference>
<gene>
    <name evidence="6" type="ORF">PG994_000870</name>
</gene>
<dbReference type="Gene3D" id="3.30.9.30">
    <property type="match status" value="1"/>
</dbReference>
<dbReference type="EMBL" id="JAQQWL010000001">
    <property type="protein sequence ID" value="KAK8091365.1"/>
    <property type="molecule type" value="Genomic_DNA"/>
</dbReference>
<organism evidence="6 7">
    <name type="scientific">Apiospora phragmitis</name>
    <dbReference type="NCBI Taxonomy" id="2905665"/>
    <lineage>
        <taxon>Eukaryota</taxon>
        <taxon>Fungi</taxon>
        <taxon>Dikarya</taxon>
        <taxon>Ascomycota</taxon>
        <taxon>Pezizomycotina</taxon>
        <taxon>Sordariomycetes</taxon>
        <taxon>Xylariomycetidae</taxon>
        <taxon>Amphisphaeriales</taxon>
        <taxon>Apiosporaceae</taxon>
        <taxon>Apiospora</taxon>
    </lineage>
</organism>
<dbReference type="PANTHER" id="PTHR46865:SF7">
    <property type="entry name" value="MONOOXYGENASE, PUTATIVE (AFU_ORTHOLOGUE AFUA_8G07040)-RELATED"/>
    <property type="match status" value="1"/>
</dbReference>
<dbReference type="Gene3D" id="3.50.50.60">
    <property type="entry name" value="FAD/NAD(P)-binding domain"/>
    <property type="match status" value="2"/>
</dbReference>
<evidence type="ECO:0000259" key="5">
    <source>
        <dbReference type="Pfam" id="PF01494"/>
    </source>
</evidence>
<evidence type="ECO:0000313" key="6">
    <source>
        <dbReference type="EMBL" id="KAK8091365.1"/>
    </source>
</evidence>
<evidence type="ECO:0000256" key="1">
    <source>
        <dbReference type="ARBA" id="ARBA00005179"/>
    </source>
</evidence>
<protein>
    <recommendedName>
        <fullName evidence="5">FAD-binding domain-containing protein</fullName>
    </recommendedName>
</protein>
<dbReference type="SUPFAM" id="SSF51905">
    <property type="entry name" value="FAD/NAD(P)-binding domain"/>
    <property type="match status" value="1"/>
</dbReference>
<dbReference type="InterPro" id="IPR002938">
    <property type="entry name" value="FAD-bd"/>
</dbReference>
<keyword evidence="7" id="KW-1185">Reference proteome</keyword>
<sequence length="436" mass="47450">MSQPKVLVVGASIAGPMTAYWLAKAGARVTVIERFPQLRTNGQNVDIRTVGVTVMRRIPGMEEAVRAKVLPMKGIGFVDTKGRRYGTITATGNPDQQSLVSEYEILRGDLSKILVDLTKNNKDISYVFGEQVASMRWQQPQLPQSSQDGLDKEQITVEFMNGHPTTTFDLVVACDGATSRTRAMGLGCGARDYVQPANAWAAYYSTPPGHDLLKGASGGIGHGYNAVGGRMVGIDAPDPATGSNRLTFLKFHPRSGDQDRQATQTFRDAAQKGDEALRGFVAQQLTGAGWICDDAAGLIADADDFYASEFVQMKLPELLQGPIRPRYAPGPTGTGTSLAMAGAYVLAGEIHRHRGDLGAGLRGYDDRMRPIVTKLQKIPPLVHNFIAPQTVWGIWLRNNIFAFICWTGFIDFAQKYLSAAFAETDKTGLPDYFEDI</sequence>
<dbReference type="PANTHER" id="PTHR46865">
    <property type="entry name" value="OXIDOREDUCTASE-RELATED"/>
    <property type="match status" value="1"/>
</dbReference>
<keyword evidence="2" id="KW-0285">Flavoprotein</keyword>
<comment type="pathway">
    <text evidence="1">Secondary metabolite biosynthesis.</text>
</comment>
<dbReference type="InterPro" id="IPR051704">
    <property type="entry name" value="FAD_aromatic-hydroxylase"/>
</dbReference>
<evidence type="ECO:0000256" key="4">
    <source>
        <dbReference type="ARBA" id="ARBA00023002"/>
    </source>
</evidence>
<evidence type="ECO:0000256" key="2">
    <source>
        <dbReference type="ARBA" id="ARBA00022630"/>
    </source>
</evidence>
<evidence type="ECO:0000313" key="7">
    <source>
        <dbReference type="Proteomes" id="UP001480595"/>
    </source>
</evidence>
<proteinExistence type="predicted"/>
<dbReference type="InterPro" id="IPR036188">
    <property type="entry name" value="FAD/NAD-bd_sf"/>
</dbReference>
<feature type="domain" description="FAD-binding" evidence="5">
    <location>
        <begin position="5"/>
        <end position="183"/>
    </location>
</feature>
<dbReference type="RefSeq" id="XP_066722911.1">
    <property type="nucleotide sequence ID" value="XM_066852279.1"/>
</dbReference>
<name>A0ABR1X7E5_9PEZI</name>